<comment type="caution">
    <text evidence="1">The sequence shown here is derived from an EMBL/GenBank/DDBJ whole genome shotgun (WGS) entry which is preliminary data.</text>
</comment>
<evidence type="ECO:0000313" key="2">
    <source>
        <dbReference type="Proteomes" id="UP000286260"/>
    </source>
</evidence>
<dbReference type="AlphaFoldDB" id="A0A3R6DGB9"/>
<proteinExistence type="predicted"/>
<name>A0A3R6DGB9_9BACT</name>
<protein>
    <submittedName>
        <fullName evidence="1">Uncharacterized protein</fullName>
    </submittedName>
</protein>
<accession>A0A3R6DGB9</accession>
<dbReference type="EMBL" id="QSII01000015">
    <property type="protein sequence ID" value="RHC84198.1"/>
    <property type="molecule type" value="Genomic_DNA"/>
</dbReference>
<evidence type="ECO:0000313" key="1">
    <source>
        <dbReference type="EMBL" id="RHC84198.1"/>
    </source>
</evidence>
<reference evidence="1 2" key="1">
    <citation type="submission" date="2018-08" db="EMBL/GenBank/DDBJ databases">
        <title>A genome reference for cultivated species of the human gut microbiota.</title>
        <authorList>
            <person name="Zou Y."/>
            <person name="Xue W."/>
            <person name="Luo G."/>
        </authorList>
    </citation>
    <scope>NUCLEOTIDE SEQUENCE [LARGE SCALE GENOMIC DNA]</scope>
    <source>
        <strain evidence="1 2">AM34-17</strain>
    </source>
</reference>
<sequence>MIVVLQNFYIDYPDKRRSLKSTFIRVSRVIYRLVVNTDCFTMTYACITSNGVSVWNSILRAIEGLNIRARIFRR</sequence>
<gene>
    <name evidence="1" type="ORF">DW828_11790</name>
</gene>
<dbReference type="Proteomes" id="UP000286260">
    <property type="component" value="Unassembled WGS sequence"/>
</dbReference>
<organism evidence="1 2">
    <name type="scientific">Parabacteroides merdae</name>
    <dbReference type="NCBI Taxonomy" id="46503"/>
    <lineage>
        <taxon>Bacteria</taxon>
        <taxon>Pseudomonadati</taxon>
        <taxon>Bacteroidota</taxon>
        <taxon>Bacteroidia</taxon>
        <taxon>Bacteroidales</taxon>
        <taxon>Tannerellaceae</taxon>
        <taxon>Parabacteroides</taxon>
    </lineage>
</organism>